<comment type="caution">
    <text evidence="2">The sequence shown here is derived from an EMBL/GenBank/DDBJ whole genome shotgun (WGS) entry which is preliminary data.</text>
</comment>
<protein>
    <submittedName>
        <fullName evidence="2">Uncharacterized protein</fullName>
    </submittedName>
</protein>
<evidence type="ECO:0000313" key="2">
    <source>
        <dbReference type="EMBL" id="CAE8723188.1"/>
    </source>
</evidence>
<evidence type="ECO:0000313" key="3">
    <source>
        <dbReference type="Proteomes" id="UP000626109"/>
    </source>
</evidence>
<gene>
    <name evidence="2" type="ORF">PGLA2088_LOCUS42972</name>
</gene>
<keyword evidence="1" id="KW-0472">Membrane</keyword>
<organism evidence="2 3">
    <name type="scientific">Polarella glacialis</name>
    <name type="common">Dinoflagellate</name>
    <dbReference type="NCBI Taxonomy" id="89957"/>
    <lineage>
        <taxon>Eukaryota</taxon>
        <taxon>Sar</taxon>
        <taxon>Alveolata</taxon>
        <taxon>Dinophyceae</taxon>
        <taxon>Suessiales</taxon>
        <taxon>Suessiaceae</taxon>
        <taxon>Polarella</taxon>
    </lineage>
</organism>
<proteinExistence type="predicted"/>
<dbReference type="EMBL" id="CAJNNW010034571">
    <property type="protein sequence ID" value="CAE8723188.1"/>
    <property type="molecule type" value="Genomic_DNA"/>
</dbReference>
<name>A0A813L7U9_POLGL</name>
<keyword evidence="1" id="KW-1133">Transmembrane helix</keyword>
<evidence type="ECO:0000256" key="1">
    <source>
        <dbReference type="SAM" id="Phobius"/>
    </source>
</evidence>
<dbReference type="Proteomes" id="UP000626109">
    <property type="component" value="Unassembled WGS sequence"/>
</dbReference>
<keyword evidence="1" id="KW-0812">Transmembrane</keyword>
<dbReference type="AlphaFoldDB" id="A0A813L7U9"/>
<reference evidence="2" key="1">
    <citation type="submission" date="2021-02" db="EMBL/GenBank/DDBJ databases">
        <authorList>
            <person name="Dougan E. K."/>
            <person name="Rhodes N."/>
            <person name="Thang M."/>
            <person name="Chan C."/>
        </authorList>
    </citation>
    <scope>NUCLEOTIDE SEQUENCE</scope>
</reference>
<feature type="transmembrane region" description="Helical" evidence="1">
    <location>
        <begin position="34"/>
        <end position="51"/>
    </location>
</feature>
<accession>A0A813L7U9</accession>
<sequence>MVSGISLAGDVILQSLQACSCKSRPCVDNGDDSVVVVVVVVVVVIVVVGEVQRDDRSSCLGQLGAGSASSARDVKKAGAMLYRPTPTVDDLCGCPDPYGTRWAARNSVSQEICSSERIRLLFL</sequence>